<organism evidence="2 3">
    <name type="scientific">Halobacillus alkaliphilus</name>
    <dbReference type="NCBI Taxonomy" id="396056"/>
    <lineage>
        <taxon>Bacteria</taxon>
        <taxon>Bacillati</taxon>
        <taxon>Bacillota</taxon>
        <taxon>Bacilli</taxon>
        <taxon>Bacillales</taxon>
        <taxon>Bacillaceae</taxon>
        <taxon>Halobacillus</taxon>
    </lineage>
</organism>
<dbReference type="RefSeq" id="WP_089748950.1">
    <property type="nucleotide sequence ID" value="NZ_FOOG01000001.1"/>
</dbReference>
<dbReference type="Proteomes" id="UP000198897">
    <property type="component" value="Unassembled WGS sequence"/>
</dbReference>
<keyword evidence="3" id="KW-1185">Reference proteome</keyword>
<dbReference type="GO" id="GO:0016740">
    <property type="term" value="F:transferase activity"/>
    <property type="evidence" value="ECO:0007669"/>
    <property type="project" value="UniProtKB-KW"/>
</dbReference>
<evidence type="ECO:0000259" key="1">
    <source>
        <dbReference type="Pfam" id="PF01636"/>
    </source>
</evidence>
<reference evidence="3" key="1">
    <citation type="submission" date="2016-10" db="EMBL/GenBank/DDBJ databases">
        <authorList>
            <person name="Varghese N."/>
            <person name="Submissions S."/>
        </authorList>
    </citation>
    <scope>NUCLEOTIDE SEQUENCE [LARGE SCALE GENOMIC DNA]</scope>
    <source>
        <strain evidence="3">FP5</strain>
    </source>
</reference>
<evidence type="ECO:0000313" key="3">
    <source>
        <dbReference type="Proteomes" id="UP000198897"/>
    </source>
</evidence>
<dbReference type="Gene3D" id="3.90.1200.10">
    <property type="match status" value="1"/>
</dbReference>
<accession>A0A1I2JEJ7</accession>
<name>A0A1I2JEJ7_9BACI</name>
<sequence>MKVEHTEGDSYTDRLFQWLWQEEKLPIRLEKVIKPKVYKVRYNDHPMILKGYRRAQTLEQQINFFQDWNYASISAARPLPFQDNIYTKSKLGCAWGLFEWVQGKHADFDNHYDREKAVQVLQQFHRTTKGIATLAIPRDPLYIKWERRLEQFEETQDVFSEYRKRSIYQELRLNMIIQLERFSNHPWGEVEEKAWENNEWLHGDVAHHNFIINNKHEIKLIDFDLLHTGPHLYDHIQLGQRFLPYLENQRALLLQYFKHTPDPDIWLKGVLVPADLLREWLYGYRRCLRGEVSFSKHIKKLEKAWESRRKFVRYAEHMLR</sequence>
<feature type="domain" description="Aminoglycoside phosphotransferase" evidence="1">
    <location>
        <begin position="36"/>
        <end position="256"/>
    </location>
</feature>
<dbReference type="AlphaFoldDB" id="A0A1I2JEJ7"/>
<gene>
    <name evidence="2" type="ORF">SAMN05216353_10124</name>
</gene>
<dbReference type="InterPro" id="IPR011009">
    <property type="entry name" value="Kinase-like_dom_sf"/>
</dbReference>
<dbReference type="Pfam" id="PF01636">
    <property type="entry name" value="APH"/>
    <property type="match status" value="1"/>
</dbReference>
<dbReference type="SUPFAM" id="SSF56112">
    <property type="entry name" value="Protein kinase-like (PK-like)"/>
    <property type="match status" value="1"/>
</dbReference>
<protein>
    <submittedName>
        <fullName evidence="2">Phosphotransferase enzyme family protein</fullName>
    </submittedName>
</protein>
<keyword evidence="2" id="KW-0808">Transferase</keyword>
<dbReference type="InterPro" id="IPR002575">
    <property type="entry name" value="Aminoglycoside_PTrfase"/>
</dbReference>
<proteinExistence type="predicted"/>
<dbReference type="OrthoDB" id="2373610at2"/>
<dbReference type="EMBL" id="FOOG01000001">
    <property type="protein sequence ID" value="SFF52518.1"/>
    <property type="molecule type" value="Genomic_DNA"/>
</dbReference>
<evidence type="ECO:0000313" key="2">
    <source>
        <dbReference type="EMBL" id="SFF52518.1"/>
    </source>
</evidence>